<comment type="caution">
    <text evidence="2">The sequence shown here is derived from an EMBL/GenBank/DDBJ whole genome shotgun (WGS) entry which is preliminary data.</text>
</comment>
<feature type="region of interest" description="Disordered" evidence="1">
    <location>
        <begin position="1681"/>
        <end position="1720"/>
    </location>
</feature>
<protein>
    <submittedName>
        <fullName evidence="2">Uncharacterized protein</fullName>
    </submittedName>
</protein>
<feature type="compositionally biased region" description="Polar residues" evidence="1">
    <location>
        <begin position="1701"/>
        <end position="1718"/>
    </location>
</feature>
<proteinExistence type="predicted"/>
<evidence type="ECO:0000256" key="1">
    <source>
        <dbReference type="SAM" id="MobiDB-lite"/>
    </source>
</evidence>
<evidence type="ECO:0000313" key="3">
    <source>
        <dbReference type="Proteomes" id="UP001281761"/>
    </source>
</evidence>
<name>A0ABQ9X4C8_9EUKA</name>
<organism evidence="2 3">
    <name type="scientific">Blattamonas nauphoetae</name>
    <dbReference type="NCBI Taxonomy" id="2049346"/>
    <lineage>
        <taxon>Eukaryota</taxon>
        <taxon>Metamonada</taxon>
        <taxon>Preaxostyla</taxon>
        <taxon>Oxymonadida</taxon>
        <taxon>Blattamonas</taxon>
    </lineage>
</organism>
<feature type="compositionally biased region" description="Basic and acidic residues" evidence="1">
    <location>
        <begin position="1775"/>
        <end position="1796"/>
    </location>
</feature>
<keyword evidence="3" id="KW-1185">Reference proteome</keyword>
<feature type="region of interest" description="Disordered" evidence="1">
    <location>
        <begin position="1775"/>
        <end position="1808"/>
    </location>
</feature>
<evidence type="ECO:0000313" key="2">
    <source>
        <dbReference type="EMBL" id="KAK2946545.1"/>
    </source>
</evidence>
<accession>A0ABQ9X4C8</accession>
<sequence>MGNNISRHIQSDKPERPLNLGNDDLSILRRIQGIIDSCVGVLKQPDFLDFDNQLTNEELSDLSHLLYQSFPTEKAEHNDRYSLKQYLFRSSIFSLFGHLILNSQTFINYTKNINTEVIYKILHVITGTPGMGKSASRFPFITLLMSFGVESVTTKKDGERVYVFKRKNKVRTGTTTISMDVSSGTPLNFDTPSYLYTFDVYSFEEPERTDVYAEKIEKVKEKVYIPNALKLPGPNKSKPGWTLLGSVSVPSVEHFPYFLRLLVGHQSDTLTATNPPNVDNQICQGSPLVVVNRLENTKWHVVDEITISVRSKLLRDTNYVLFTSPKGSRWKQLGADEKMCRCLTLEYVVPKYTPQEQAALLNTMGTRGITPDELHQIHQGLEHFSFIPRHVLQKETPIAAVYAVYKSGKDIGSIEPGDLFTDKYDCHNWHTEFATELARWITLDTFNTTMQEKYIETLKSLSDNAEFNQHREAAFHAFVSDAILGGFCQRSARKLLSDEMLDDIQLPPPLGESFVHMRYSGSMWKASLPDIKTIPVEKLSDFDEKWAFLFSSPMHPCFISSTTLLNRDDSDAKCFTFCAKPLGGNDVGFSSVLLFFKVHEEQGELKIDDICVMFIKSTLANYTFASVITSDLMFLFLTLLCRVYGLSEQHIHPFVFFVKQPATNFFLLKREYPADSFIPRDNVWVMDAHARDLKEAILTHPGRLILSAATALPPNTNPTHFRCFFCDRIITEFFPDHHCEAIPEKYEEALTVRSIQGATRHILEFNLISTQPANLGIGRDERRRYVERIELDCPCPNKLIPKSNRKMTAFHKMDVVMVGVGGEPESLLSECHIADEPEQTKLRFEVSQTHPIPNIFTYFTRRPNAPRPPQSATSLIPAVAFRGTKTRLILLNEFSDPTSRLPTSARMIDLWANQQRIGFGGQMGDDVLSMGAQHPPHDNFGALLENKEVPLACIHLPMSIFPKQTLLLGTRQILTPFEIRGILSLVDQKDPKECLKKIDEHINLGQPLTPDDANLILSTPSVFSLLVASDLNSLKTRIPTLSSLSLYDLQVLVAYVSGTLTLISDILGRCRSYLSHPKKLNGTDAQKLELKQMEMCLKNSLTVASDRLMEVLQYKVLGKRRDLSDDDVELVMKGMKTNPLLPWWCRHHVIPFMTEVPPNQQKQTELLAQLKTTFKRTEREVWSTILLIHAPIEESEKTHLTILVDSCLQLEPAQKQTLKSLVEKHVFSQDDVDSWNAALTCLEMKQKDKMSTLAFLDRLIPMVNEVSEEDSRILENAILSAENLLDRDRDTLLSLVNRKPRFPSSRRQDMISFCCPNITPESEGQCVTLIEGSELDSKEKEILKDFVTNHKPTNDEEMAKLKQLINKDEALRRDANHLFSFFRHSNAIVAPDRSLALLYCQTQIELTEFDHDSLFRCLNGEDLDETYKETIEMTIDEFRVRLRKKQKHLFTNLKETSLSWKDLAALLCLPNGGYSTPLPGLDELVPTTSQERKRRNSTFSQLSYWSRKEMEEQFLGEPSTYVPGMLSQMPSKNRDLDLSFDTDENLEEDDQPLNAKAKKGDPRQSTEEDACILSLLETLSNFGVPSTRIVFAGHVDHFGGELVTTGKRGKSVFVDVGGVALSPSPAPMSVEEIALMSYSESAGGRVREWLLKTHTKFNQLFGQLFDVLFADVLHPLPTPMKLDVQSPTEEKMEIDEDETEWNNVSTDEPSPAQSNPRDQSALRWPEDQLWCLEDCNLSPIGQQPTDVHISVLFLRNRCDAIDTQLRRIEAALQKMNDEGSSDHSQKEEAQTHHALETMDTEESDKTEHAMSLREIVSRGWNRLTETRETRQIFDEDTLLNWRKMRHLTTPDDLDERGHMTEAADTPEESAIPSDLCASPPKENIPVASLDDKLREARCDILGVVAESVGEFCLRLCEVISLFGDSMRCGFPDLTLSVMDKSDRQEK</sequence>
<feature type="region of interest" description="Disordered" evidence="1">
    <location>
        <begin position="1545"/>
        <end position="1565"/>
    </location>
</feature>
<dbReference type="Proteomes" id="UP001281761">
    <property type="component" value="Unassembled WGS sequence"/>
</dbReference>
<dbReference type="EMBL" id="JARBJD010000225">
    <property type="protein sequence ID" value="KAK2946545.1"/>
    <property type="molecule type" value="Genomic_DNA"/>
</dbReference>
<reference evidence="2 3" key="1">
    <citation type="journal article" date="2022" name="bioRxiv">
        <title>Genomics of Preaxostyla Flagellates Illuminates Evolutionary Transitions and the Path Towards Mitochondrial Loss.</title>
        <authorList>
            <person name="Novak L.V.F."/>
            <person name="Treitli S.C."/>
            <person name="Pyrih J."/>
            <person name="Halakuc P."/>
            <person name="Pipaliya S.V."/>
            <person name="Vacek V."/>
            <person name="Brzon O."/>
            <person name="Soukal P."/>
            <person name="Eme L."/>
            <person name="Dacks J.B."/>
            <person name="Karnkowska A."/>
            <person name="Elias M."/>
            <person name="Hampl V."/>
        </authorList>
    </citation>
    <scope>NUCLEOTIDE SEQUENCE [LARGE SCALE GENOMIC DNA]</scope>
    <source>
        <strain evidence="2">NAU3</strain>
        <tissue evidence="2">Gut</tissue>
    </source>
</reference>
<gene>
    <name evidence="2" type="ORF">BLNAU_18521</name>
</gene>